<organism evidence="2 3">
    <name type="scientific">Rhodotorula graminis (strain WP1)</name>
    <dbReference type="NCBI Taxonomy" id="578459"/>
    <lineage>
        <taxon>Eukaryota</taxon>
        <taxon>Fungi</taxon>
        <taxon>Dikarya</taxon>
        <taxon>Basidiomycota</taxon>
        <taxon>Pucciniomycotina</taxon>
        <taxon>Microbotryomycetes</taxon>
        <taxon>Sporidiobolales</taxon>
        <taxon>Sporidiobolaceae</taxon>
        <taxon>Rhodotorula</taxon>
    </lineage>
</organism>
<feature type="region of interest" description="Disordered" evidence="1">
    <location>
        <begin position="31"/>
        <end position="139"/>
    </location>
</feature>
<dbReference type="AlphaFoldDB" id="A0A0P9IUP2"/>
<feature type="compositionally biased region" description="Low complexity" evidence="1">
    <location>
        <begin position="89"/>
        <end position="100"/>
    </location>
</feature>
<keyword evidence="3" id="KW-1185">Reference proteome</keyword>
<dbReference type="RefSeq" id="XP_018269241.1">
    <property type="nucleotide sequence ID" value="XM_018414760.1"/>
</dbReference>
<accession>A0A0P9IUP2</accession>
<protein>
    <submittedName>
        <fullName evidence="2">Uncharacterized protein</fullName>
    </submittedName>
</protein>
<feature type="compositionally biased region" description="Basic and acidic residues" evidence="1">
    <location>
        <begin position="78"/>
        <end position="87"/>
    </location>
</feature>
<dbReference type="EMBL" id="KQ474084">
    <property type="protein sequence ID" value="KPV73192.1"/>
    <property type="molecule type" value="Genomic_DNA"/>
</dbReference>
<sequence length="139" mass="14414">MAAQQLVVHSPDSSRAEALWTLEHISTYKSTSRSVTYPRSLPPPTFLPRVGRLAAPLRTAHPTPRPSYPTASSPYRLDMSRAYDTDHGAGAARAQEGQQEQGRDGEAAAAAARANAAAEATAAAAEMTAAAAEATAAAA</sequence>
<dbReference type="Proteomes" id="UP000053890">
    <property type="component" value="Unassembled WGS sequence"/>
</dbReference>
<feature type="compositionally biased region" description="Low complexity" evidence="1">
    <location>
        <begin position="107"/>
        <end position="139"/>
    </location>
</feature>
<evidence type="ECO:0000256" key="1">
    <source>
        <dbReference type="SAM" id="MobiDB-lite"/>
    </source>
</evidence>
<dbReference type="GeneID" id="28975208"/>
<evidence type="ECO:0000313" key="2">
    <source>
        <dbReference type="EMBL" id="KPV73192.1"/>
    </source>
</evidence>
<proteinExistence type="predicted"/>
<reference evidence="2 3" key="1">
    <citation type="journal article" date="2015" name="Front. Microbiol.">
        <title>Genome sequence of the plant growth promoting endophytic yeast Rhodotorula graminis WP1.</title>
        <authorList>
            <person name="Firrincieli A."/>
            <person name="Otillar R."/>
            <person name="Salamov A."/>
            <person name="Schmutz J."/>
            <person name="Khan Z."/>
            <person name="Redman R.S."/>
            <person name="Fleck N.D."/>
            <person name="Lindquist E."/>
            <person name="Grigoriev I.V."/>
            <person name="Doty S.L."/>
        </authorList>
    </citation>
    <scope>NUCLEOTIDE SEQUENCE [LARGE SCALE GENOMIC DNA]</scope>
    <source>
        <strain evidence="2 3">WP1</strain>
    </source>
</reference>
<name>A0A0P9IUP2_RHOGW</name>
<evidence type="ECO:0000313" key="3">
    <source>
        <dbReference type="Proteomes" id="UP000053890"/>
    </source>
</evidence>
<gene>
    <name evidence="2" type="ORF">RHOBADRAFT_46300</name>
</gene>